<dbReference type="InterPro" id="IPR032675">
    <property type="entry name" value="LRR_dom_sf"/>
</dbReference>
<dbReference type="AlphaFoldDB" id="A0A2P6S6C7"/>
<dbReference type="EMBL" id="PDCK01000040">
    <property type="protein sequence ID" value="PRQ54243.1"/>
    <property type="molecule type" value="Genomic_DNA"/>
</dbReference>
<evidence type="ECO:0000256" key="7">
    <source>
        <dbReference type="ARBA" id="ARBA00022989"/>
    </source>
</evidence>
<dbReference type="Proteomes" id="UP000238479">
    <property type="component" value="Chromosome 2"/>
</dbReference>
<dbReference type="STRING" id="74649.A0A2P6S6C7"/>
<dbReference type="SUPFAM" id="SSF52047">
    <property type="entry name" value="RNI-like"/>
    <property type="match status" value="1"/>
</dbReference>
<dbReference type="OMA" id="CDDINGH"/>
<name>A0A2P6S6C7_ROSCH</name>
<keyword evidence="3" id="KW-0433">Leucine-rich repeat</keyword>
<keyword evidence="4" id="KW-0812">Transmembrane</keyword>
<dbReference type="Gramene" id="PRQ54243">
    <property type="protein sequence ID" value="PRQ54243"/>
    <property type="gene ID" value="RchiOBHm_Chr2g0175341"/>
</dbReference>
<evidence type="ECO:0000256" key="2">
    <source>
        <dbReference type="ARBA" id="ARBA00022475"/>
    </source>
</evidence>
<organism evidence="11 12">
    <name type="scientific">Rosa chinensis</name>
    <name type="common">China rose</name>
    <dbReference type="NCBI Taxonomy" id="74649"/>
    <lineage>
        <taxon>Eukaryota</taxon>
        <taxon>Viridiplantae</taxon>
        <taxon>Streptophyta</taxon>
        <taxon>Embryophyta</taxon>
        <taxon>Tracheophyta</taxon>
        <taxon>Spermatophyta</taxon>
        <taxon>Magnoliopsida</taxon>
        <taxon>eudicotyledons</taxon>
        <taxon>Gunneridae</taxon>
        <taxon>Pentapetalae</taxon>
        <taxon>rosids</taxon>
        <taxon>fabids</taxon>
        <taxon>Rosales</taxon>
        <taxon>Rosaceae</taxon>
        <taxon>Rosoideae</taxon>
        <taxon>Rosoideae incertae sedis</taxon>
        <taxon>Rosa</taxon>
    </lineage>
</organism>
<keyword evidence="9" id="KW-0675">Receptor</keyword>
<gene>
    <name evidence="11" type="ORF">RchiOBHm_Chr2g0175341</name>
</gene>
<evidence type="ECO:0000313" key="12">
    <source>
        <dbReference type="Proteomes" id="UP000238479"/>
    </source>
</evidence>
<comment type="caution">
    <text evidence="11">The sequence shown here is derived from an EMBL/GenBank/DDBJ whole genome shotgun (WGS) entry which is preliminary data.</text>
</comment>
<dbReference type="FunFam" id="3.80.10.10:FF:000649">
    <property type="entry name" value="Leucine Rich Repeat family protein"/>
    <property type="match status" value="1"/>
</dbReference>
<evidence type="ECO:0000256" key="4">
    <source>
        <dbReference type="ARBA" id="ARBA00022692"/>
    </source>
</evidence>
<evidence type="ECO:0000256" key="1">
    <source>
        <dbReference type="ARBA" id="ARBA00004251"/>
    </source>
</evidence>
<dbReference type="InterPro" id="IPR046956">
    <property type="entry name" value="RLP23-like"/>
</dbReference>
<keyword evidence="7" id="KW-1133">Transmembrane helix</keyword>
<dbReference type="InterPro" id="IPR001611">
    <property type="entry name" value="Leu-rich_rpt"/>
</dbReference>
<proteinExistence type="predicted"/>
<keyword evidence="6" id="KW-0677">Repeat</keyword>
<protein>
    <submittedName>
        <fullName evidence="11">Putative non-specific serine/threonine protein kinase</fullName>
        <ecNumber evidence="11">2.7.11.1</ecNumber>
    </submittedName>
</protein>
<dbReference type="PANTHER" id="PTHR48063:SF81">
    <property type="entry name" value="LEUCINE-RICH REPEAT-CONTAINING N-TERMINAL PLANT-TYPE DOMAIN-CONTAINING PROTEIN"/>
    <property type="match status" value="1"/>
</dbReference>
<dbReference type="GO" id="GO:0004674">
    <property type="term" value="F:protein serine/threonine kinase activity"/>
    <property type="evidence" value="ECO:0007669"/>
    <property type="project" value="UniProtKB-KW"/>
</dbReference>
<keyword evidence="12" id="KW-1185">Reference proteome</keyword>
<evidence type="ECO:0000256" key="10">
    <source>
        <dbReference type="ARBA" id="ARBA00023180"/>
    </source>
</evidence>
<keyword evidence="8" id="KW-0472">Membrane</keyword>
<keyword evidence="11" id="KW-0808">Transferase</keyword>
<dbReference type="GO" id="GO:0051606">
    <property type="term" value="P:detection of stimulus"/>
    <property type="evidence" value="ECO:0007669"/>
    <property type="project" value="UniProtKB-ARBA"/>
</dbReference>
<evidence type="ECO:0000256" key="3">
    <source>
        <dbReference type="ARBA" id="ARBA00022614"/>
    </source>
</evidence>
<dbReference type="Gene3D" id="3.80.10.10">
    <property type="entry name" value="Ribonuclease Inhibitor"/>
    <property type="match status" value="3"/>
</dbReference>
<sequence>MIYLDLSMNNFGGVKLPSFIGSLEKLTYLNLSGASFGGVICPNFGNLSRLLCLDLSNNLVESDLRWLSSLSSLQFFNLGGADLTKAALYWLPTVNMLPSLLELHLPGCGLSILPPTLPHINFTSLSVLDLSANGFNTTLSPWLFNLTQLVILDLSLNDLNGELPETLGSLTHLKNLDLSENSDIGGQLPRNLGMLCNLQSLKLSINKVTGEMIEFIDCMSRCTNNSLERLDLGFNSLTGNLPNSLGLLKKLRFLKLWHNSFQGSIPESIGNLTSLEDFYLAQNKMSGVISESFGQLSSCCRSL</sequence>
<comment type="subcellular location">
    <subcellularLocation>
        <location evidence="1">Cell membrane</location>
        <topology evidence="1">Single-pass type I membrane protein</topology>
    </subcellularLocation>
</comment>
<reference evidence="11 12" key="1">
    <citation type="journal article" date="2018" name="Nat. Genet.">
        <title>The Rosa genome provides new insights in the design of modern roses.</title>
        <authorList>
            <person name="Bendahmane M."/>
        </authorList>
    </citation>
    <scope>NUCLEOTIDE SEQUENCE [LARGE SCALE GENOMIC DNA]</scope>
    <source>
        <strain evidence="12">cv. Old Blush</strain>
    </source>
</reference>
<keyword evidence="5" id="KW-0732">Signal</keyword>
<dbReference type="FunFam" id="3.80.10.10:FF:000470">
    <property type="entry name" value="LRR receptor-like serine/threonine-protein kinase RPK2"/>
    <property type="match status" value="1"/>
</dbReference>
<evidence type="ECO:0000256" key="8">
    <source>
        <dbReference type="ARBA" id="ARBA00023136"/>
    </source>
</evidence>
<evidence type="ECO:0000313" key="11">
    <source>
        <dbReference type="EMBL" id="PRQ54243.1"/>
    </source>
</evidence>
<evidence type="ECO:0000256" key="9">
    <source>
        <dbReference type="ARBA" id="ARBA00023170"/>
    </source>
</evidence>
<dbReference type="GO" id="GO:0005886">
    <property type="term" value="C:plasma membrane"/>
    <property type="evidence" value="ECO:0007669"/>
    <property type="project" value="UniProtKB-SubCell"/>
</dbReference>
<keyword evidence="11" id="KW-0418">Kinase</keyword>
<keyword evidence="10" id="KW-0325">Glycoprotein</keyword>
<keyword evidence="2" id="KW-1003">Cell membrane</keyword>
<dbReference type="Pfam" id="PF00560">
    <property type="entry name" value="LRR_1"/>
    <property type="match status" value="5"/>
</dbReference>
<dbReference type="EC" id="2.7.11.1" evidence="11"/>
<accession>A0A2P6S6C7</accession>
<keyword evidence="11" id="KW-0723">Serine/threonine-protein kinase</keyword>
<dbReference type="PANTHER" id="PTHR48063">
    <property type="entry name" value="LRR RECEPTOR-LIKE KINASE"/>
    <property type="match status" value="1"/>
</dbReference>
<evidence type="ECO:0000256" key="6">
    <source>
        <dbReference type="ARBA" id="ARBA00022737"/>
    </source>
</evidence>
<evidence type="ECO:0000256" key="5">
    <source>
        <dbReference type="ARBA" id="ARBA00022729"/>
    </source>
</evidence>